<dbReference type="InterPro" id="IPR008266">
    <property type="entry name" value="Tyr_kinase_AS"/>
</dbReference>
<evidence type="ECO:0000313" key="2">
    <source>
        <dbReference type="EMBL" id="MBA0653272.1"/>
    </source>
</evidence>
<name>A0A7J8USC0_9ROSI</name>
<dbReference type="SUPFAM" id="SSF56112">
    <property type="entry name" value="Protein kinase-like (PK-like)"/>
    <property type="match status" value="1"/>
</dbReference>
<reference evidence="2 3" key="1">
    <citation type="journal article" date="2019" name="Genome Biol. Evol.">
        <title>Insights into the evolution of the New World diploid cottons (Gossypium, subgenus Houzingenia) based on genome sequencing.</title>
        <authorList>
            <person name="Grover C.E."/>
            <person name="Arick M.A. 2nd"/>
            <person name="Thrash A."/>
            <person name="Conover J.L."/>
            <person name="Sanders W.S."/>
            <person name="Peterson D.G."/>
            <person name="Frelichowski J.E."/>
            <person name="Scheffler J.A."/>
            <person name="Scheffler B.E."/>
            <person name="Wendel J.F."/>
        </authorList>
    </citation>
    <scope>NUCLEOTIDE SEQUENCE [LARGE SCALE GENOMIC DNA]</scope>
    <source>
        <strain evidence="2">57</strain>
        <tissue evidence="2">Leaf</tissue>
    </source>
</reference>
<dbReference type="Pfam" id="PF07714">
    <property type="entry name" value="PK_Tyr_Ser-Thr"/>
    <property type="match status" value="1"/>
</dbReference>
<comment type="caution">
    <text evidence="2">The sequence shown here is derived from an EMBL/GenBank/DDBJ whole genome shotgun (WGS) entry which is preliminary data.</text>
</comment>
<evidence type="ECO:0000259" key="1">
    <source>
        <dbReference type="PROSITE" id="PS50011"/>
    </source>
</evidence>
<dbReference type="PANTHER" id="PTHR27003:SF269">
    <property type="entry name" value="RECEPTOR-LIKE PROTEIN KINASE ANXUR2"/>
    <property type="match status" value="1"/>
</dbReference>
<protein>
    <recommendedName>
        <fullName evidence="1">Protein kinase domain-containing protein</fullName>
    </recommendedName>
</protein>
<dbReference type="Gene3D" id="3.30.200.20">
    <property type="entry name" value="Phosphorylase Kinase, domain 1"/>
    <property type="match status" value="2"/>
</dbReference>
<dbReference type="Gene3D" id="1.10.510.10">
    <property type="entry name" value="Transferase(Phosphotransferase) domain 1"/>
    <property type="match status" value="1"/>
</dbReference>
<dbReference type="GO" id="GO:0009506">
    <property type="term" value="C:plasmodesma"/>
    <property type="evidence" value="ECO:0007669"/>
    <property type="project" value="TreeGrafter"/>
</dbReference>
<dbReference type="Proteomes" id="UP000593573">
    <property type="component" value="Unassembled WGS sequence"/>
</dbReference>
<accession>A0A7J8USC0</accession>
<proteinExistence type="predicted"/>
<dbReference type="GO" id="GO:0004714">
    <property type="term" value="F:transmembrane receptor protein tyrosine kinase activity"/>
    <property type="evidence" value="ECO:0007669"/>
    <property type="project" value="InterPro"/>
</dbReference>
<sequence>MGFCLHTLPSFSEVLKEIKSKLRPTKSNALNTRRLALPEELCCRFSLADIKAATNNFHKNMIIAEGDTGFIFGGKINDGFYAIKRLRPTSDSHLPLLELRYGVKFLSQLHHPNIISLLGYCDEKEEMIHVYEYANNGSLYDNLHAENHDPIPWKRRLEICISVARALHYLHTGAKFVLIHRDVSSKNILLDDQWTSKLCNFSFCKRGPHSMSRDPISIEIESDIAYTSAFIAPEVAITGRVSHKTDVFSFGVVLFEVLCCRRIFDAELEMDQRFLYRWACKCIENGTIYSIIDPYLKGKIGPQCLKKFLEISYSCVQFEENKRPTMGEVEVTLELALELQKQAESEMESTNPQGEFMCEEIAAATTNFHQDMIIGHETYGEPIYRGLIDDGTLLDSLAPTLNSTSILLDHGYAPKLSEFGYSMMGPLSMSNDLKKSRKGSLIIQMLESTLIPLNVMAGLRGYARACNEASNKADSKMMCNNLHAENVSESCSYSDNGTT</sequence>
<dbReference type="PROSITE" id="PS50011">
    <property type="entry name" value="PROTEIN_KINASE_DOM"/>
    <property type="match status" value="1"/>
</dbReference>
<feature type="non-terminal residue" evidence="2">
    <location>
        <position position="1"/>
    </location>
</feature>
<gene>
    <name evidence="2" type="ORF">Goklo_020468</name>
</gene>
<dbReference type="GO" id="GO:0005524">
    <property type="term" value="F:ATP binding"/>
    <property type="evidence" value="ECO:0007669"/>
    <property type="project" value="InterPro"/>
</dbReference>
<keyword evidence="3" id="KW-1185">Reference proteome</keyword>
<dbReference type="GO" id="GO:0005886">
    <property type="term" value="C:plasma membrane"/>
    <property type="evidence" value="ECO:0007669"/>
    <property type="project" value="TreeGrafter"/>
</dbReference>
<dbReference type="InterPro" id="IPR011009">
    <property type="entry name" value="Kinase-like_dom_sf"/>
</dbReference>
<organism evidence="2 3">
    <name type="scientific">Gossypium klotzschianum</name>
    <dbReference type="NCBI Taxonomy" id="34286"/>
    <lineage>
        <taxon>Eukaryota</taxon>
        <taxon>Viridiplantae</taxon>
        <taxon>Streptophyta</taxon>
        <taxon>Embryophyta</taxon>
        <taxon>Tracheophyta</taxon>
        <taxon>Spermatophyta</taxon>
        <taxon>Magnoliopsida</taxon>
        <taxon>eudicotyledons</taxon>
        <taxon>Gunneridae</taxon>
        <taxon>Pentapetalae</taxon>
        <taxon>rosids</taxon>
        <taxon>malvids</taxon>
        <taxon>Malvales</taxon>
        <taxon>Malvaceae</taxon>
        <taxon>Malvoideae</taxon>
        <taxon>Gossypium</taxon>
    </lineage>
</organism>
<dbReference type="InterPro" id="IPR045272">
    <property type="entry name" value="ANXUR1/2-like"/>
</dbReference>
<feature type="domain" description="Protein kinase" evidence="1">
    <location>
        <begin position="57"/>
        <end position="337"/>
    </location>
</feature>
<dbReference type="PANTHER" id="PTHR27003">
    <property type="entry name" value="OS07G0166700 PROTEIN"/>
    <property type="match status" value="1"/>
</dbReference>
<evidence type="ECO:0000313" key="3">
    <source>
        <dbReference type="Proteomes" id="UP000593573"/>
    </source>
</evidence>
<dbReference type="PROSITE" id="PS00109">
    <property type="entry name" value="PROTEIN_KINASE_TYR"/>
    <property type="match status" value="1"/>
</dbReference>
<dbReference type="InterPro" id="IPR000719">
    <property type="entry name" value="Prot_kinase_dom"/>
</dbReference>
<dbReference type="OrthoDB" id="4062651at2759"/>
<dbReference type="InterPro" id="IPR001245">
    <property type="entry name" value="Ser-Thr/Tyr_kinase_cat_dom"/>
</dbReference>
<dbReference type="EMBL" id="JABFAB010000007">
    <property type="protein sequence ID" value="MBA0653272.1"/>
    <property type="molecule type" value="Genomic_DNA"/>
</dbReference>
<dbReference type="AlphaFoldDB" id="A0A7J8USC0"/>